<keyword evidence="3 12" id="KW-0919">Taste</keyword>
<feature type="transmembrane region" description="Helical" evidence="13">
    <location>
        <begin position="89"/>
        <end position="111"/>
    </location>
</feature>
<keyword evidence="6 13" id="KW-1133">Transmembrane helix</keyword>
<evidence type="ECO:0000256" key="10">
    <source>
        <dbReference type="ARBA" id="ARBA00023224"/>
    </source>
</evidence>
<organism evidence="14 15">
    <name type="scientific">Leptobrachium leishanense</name>
    <name type="common">Leishan spiny toad</name>
    <dbReference type="NCBI Taxonomy" id="445787"/>
    <lineage>
        <taxon>Eukaryota</taxon>
        <taxon>Metazoa</taxon>
        <taxon>Chordata</taxon>
        <taxon>Craniata</taxon>
        <taxon>Vertebrata</taxon>
        <taxon>Euteleostomi</taxon>
        <taxon>Amphibia</taxon>
        <taxon>Batrachia</taxon>
        <taxon>Anura</taxon>
        <taxon>Pelobatoidea</taxon>
        <taxon>Megophryidae</taxon>
        <taxon>Leptobrachium</taxon>
    </lineage>
</organism>
<dbReference type="GO" id="GO:0016020">
    <property type="term" value="C:membrane"/>
    <property type="evidence" value="ECO:0007669"/>
    <property type="project" value="UniProtKB-SubCell"/>
</dbReference>
<accession>A0A8C5MJK7</accession>
<keyword evidence="15" id="KW-1185">Reference proteome</keyword>
<dbReference type="GO" id="GO:0033038">
    <property type="term" value="F:bitter taste receptor activity"/>
    <property type="evidence" value="ECO:0007669"/>
    <property type="project" value="InterPro"/>
</dbReference>
<keyword evidence="5 12" id="KW-0812">Transmembrane</keyword>
<comment type="subcellular location">
    <subcellularLocation>
        <location evidence="1 12">Membrane</location>
        <topology evidence="1 12">Multi-pass membrane protein</topology>
    </subcellularLocation>
</comment>
<dbReference type="Proteomes" id="UP000694569">
    <property type="component" value="Unplaced"/>
</dbReference>
<keyword evidence="7 12" id="KW-0297">G-protein coupled receptor</keyword>
<evidence type="ECO:0000256" key="6">
    <source>
        <dbReference type="ARBA" id="ARBA00022989"/>
    </source>
</evidence>
<evidence type="ECO:0000256" key="13">
    <source>
        <dbReference type="SAM" id="Phobius"/>
    </source>
</evidence>
<feature type="transmembrane region" description="Helical" evidence="13">
    <location>
        <begin position="230"/>
        <end position="259"/>
    </location>
</feature>
<dbReference type="Pfam" id="PF05296">
    <property type="entry name" value="TAS2R"/>
    <property type="match status" value="1"/>
</dbReference>
<evidence type="ECO:0000256" key="7">
    <source>
        <dbReference type="ARBA" id="ARBA00023040"/>
    </source>
</evidence>
<evidence type="ECO:0000256" key="11">
    <source>
        <dbReference type="RuleBase" id="RU004423"/>
    </source>
</evidence>
<feature type="transmembrane region" description="Helical" evidence="13">
    <location>
        <begin position="265"/>
        <end position="283"/>
    </location>
</feature>
<evidence type="ECO:0000256" key="5">
    <source>
        <dbReference type="ARBA" id="ARBA00022692"/>
    </source>
</evidence>
<feature type="transmembrane region" description="Helical" evidence="13">
    <location>
        <begin position="191"/>
        <end position="209"/>
    </location>
</feature>
<evidence type="ECO:0000256" key="9">
    <source>
        <dbReference type="ARBA" id="ARBA00023170"/>
    </source>
</evidence>
<evidence type="ECO:0000256" key="3">
    <source>
        <dbReference type="ARBA" id="ARBA00022480"/>
    </source>
</evidence>
<reference evidence="14" key="1">
    <citation type="submission" date="2025-08" db="UniProtKB">
        <authorList>
            <consortium name="Ensembl"/>
        </authorList>
    </citation>
    <scope>IDENTIFICATION</scope>
</reference>
<name>A0A8C5MJK7_9ANUR</name>
<dbReference type="AlphaFoldDB" id="A0A8C5MJK7"/>
<keyword evidence="8 12" id="KW-0472">Membrane</keyword>
<evidence type="ECO:0000313" key="14">
    <source>
        <dbReference type="Ensembl" id="ENSLLEP00000015599.1"/>
    </source>
</evidence>
<evidence type="ECO:0000256" key="12">
    <source>
        <dbReference type="RuleBase" id="RU004424"/>
    </source>
</evidence>
<keyword evidence="4 12" id="KW-0716">Sensory transduction</keyword>
<feature type="transmembrane region" description="Helical" evidence="13">
    <location>
        <begin position="51"/>
        <end position="69"/>
    </location>
</feature>
<evidence type="ECO:0000256" key="2">
    <source>
        <dbReference type="ARBA" id="ARBA00007376"/>
    </source>
</evidence>
<protein>
    <recommendedName>
        <fullName evidence="12">Taste receptor type 2</fullName>
    </recommendedName>
</protein>
<keyword evidence="10 12" id="KW-0807">Transducer</keyword>
<sequence>MSTDLEGHILLLMYTAVLVAALTVNLLNLFIVAVNFLDYLKGRQLKTCDKIQGSLAVSRMGYQCVYLYYDMTLLFQSGGIRRNQKFSPFINSMFFYTSLWIAALLSVLYFLKIANYKNVFFLLLKRLITQKVHYFIITAFLIALCFSYLQIRDMFVGDVFSNFTYVNDTMDNECETDCININALVFSMGNLGPFIMYSSFFFSLLTSMCRHMKQMRSRDTGFASKHLDAYYAAIKSIAACFLLFTLQFVTSIVHMILISTMYKRWIGMLLVIFPSLHSGYLVYGTPKLRQQFYLLCLRIRNCCKKPFY</sequence>
<keyword evidence="9 12" id="KW-0675">Receptor</keyword>
<dbReference type="GeneTree" id="ENSGT01150000286961"/>
<dbReference type="Gene3D" id="1.20.1070.10">
    <property type="entry name" value="Rhodopsin 7-helix transmembrane proteins"/>
    <property type="match status" value="1"/>
</dbReference>
<dbReference type="SUPFAM" id="SSF81321">
    <property type="entry name" value="Family A G protein-coupled receptor-like"/>
    <property type="match status" value="1"/>
</dbReference>
<dbReference type="Ensembl" id="ENSLLET00000016195.1">
    <property type="protein sequence ID" value="ENSLLEP00000015599.1"/>
    <property type="gene ID" value="ENSLLEG00000009874.1"/>
</dbReference>
<dbReference type="OrthoDB" id="8876749at2759"/>
<evidence type="ECO:0000256" key="4">
    <source>
        <dbReference type="ARBA" id="ARBA00022606"/>
    </source>
</evidence>
<comment type="similarity">
    <text evidence="2 11">Belongs to the G-protein coupled receptor T2R family.</text>
</comment>
<feature type="transmembrane region" description="Helical" evidence="13">
    <location>
        <begin position="12"/>
        <end position="39"/>
    </location>
</feature>
<reference evidence="14" key="2">
    <citation type="submission" date="2025-09" db="UniProtKB">
        <authorList>
            <consortium name="Ensembl"/>
        </authorList>
    </citation>
    <scope>IDENTIFICATION</scope>
</reference>
<evidence type="ECO:0000256" key="1">
    <source>
        <dbReference type="ARBA" id="ARBA00004141"/>
    </source>
</evidence>
<dbReference type="PANTHER" id="PTHR11394:SF160">
    <property type="entry name" value="TASTE RECEPTOR TYPE 2"/>
    <property type="match status" value="1"/>
</dbReference>
<proteinExistence type="inferred from homology"/>
<evidence type="ECO:0000256" key="8">
    <source>
        <dbReference type="ARBA" id="ARBA00023136"/>
    </source>
</evidence>
<dbReference type="InterPro" id="IPR007960">
    <property type="entry name" value="TAS2R"/>
</dbReference>
<feature type="transmembrane region" description="Helical" evidence="13">
    <location>
        <begin position="132"/>
        <end position="151"/>
    </location>
</feature>
<evidence type="ECO:0000313" key="15">
    <source>
        <dbReference type="Proteomes" id="UP000694569"/>
    </source>
</evidence>
<dbReference type="GO" id="GO:0004930">
    <property type="term" value="F:G protein-coupled receptor activity"/>
    <property type="evidence" value="ECO:0007669"/>
    <property type="project" value="UniProtKB-KW"/>
</dbReference>
<dbReference type="PANTHER" id="PTHR11394">
    <property type="entry name" value="TASTE RECEPTOR TYPE 2"/>
    <property type="match status" value="1"/>
</dbReference>